<reference evidence="2 3" key="1">
    <citation type="submission" date="2016-10" db="EMBL/GenBank/DDBJ databases">
        <authorList>
            <person name="de Groot N.N."/>
        </authorList>
    </citation>
    <scope>NUCLEOTIDE SEQUENCE [LARGE SCALE GENOMIC DNA]</scope>
    <source>
        <strain evidence="2 3">AR32</strain>
    </source>
</reference>
<proteinExistence type="predicted"/>
<dbReference type="Pfam" id="PF16128">
    <property type="entry name" value="DUF4840"/>
    <property type="match status" value="1"/>
</dbReference>
<evidence type="ECO:0000313" key="2">
    <source>
        <dbReference type="EMBL" id="SEF97643.1"/>
    </source>
</evidence>
<gene>
    <name evidence="2" type="ORF">SAMN05216354_2290</name>
</gene>
<feature type="chain" id="PRO_5009288185" description="Lipoprotein" evidence="1">
    <location>
        <begin position="24"/>
        <end position="200"/>
    </location>
</feature>
<keyword evidence="1" id="KW-0732">Signal</keyword>
<feature type="signal peptide" evidence="1">
    <location>
        <begin position="1"/>
        <end position="23"/>
    </location>
</feature>
<dbReference type="PROSITE" id="PS51257">
    <property type="entry name" value="PROKAR_LIPOPROTEIN"/>
    <property type="match status" value="1"/>
</dbReference>
<protein>
    <recommendedName>
        <fullName evidence="4">Lipoprotein</fullName>
    </recommendedName>
</protein>
<sequence length="200" mass="22124">MKTMKLAFAALCCMATLSFTACSDDDSSHALTQEEKAQCLMAVKGNYTGHLIYAAKNDKNVKDVTDTVDVKWSIVSDSIMTIEKFPTKLLAENVTDTTLKAALKTAEDQTITCYIDFVKTSPVQFLVNPKTPAYNLNYGGKDHKVQVAFFVNNYSSFGSYDLTKKVMSMQIIEGAIFLDGNQTAYLKEGVPFVFVSTKKE</sequence>
<dbReference type="InterPro" id="IPR032293">
    <property type="entry name" value="DUF4840"/>
</dbReference>
<organism evidence="2 3">
    <name type="scientific">Xylanibacter ruminicola</name>
    <name type="common">Prevotella ruminicola</name>
    <dbReference type="NCBI Taxonomy" id="839"/>
    <lineage>
        <taxon>Bacteria</taxon>
        <taxon>Pseudomonadati</taxon>
        <taxon>Bacteroidota</taxon>
        <taxon>Bacteroidia</taxon>
        <taxon>Bacteroidales</taxon>
        <taxon>Prevotellaceae</taxon>
        <taxon>Xylanibacter</taxon>
    </lineage>
</organism>
<name>A0A1H5WE35_XYLRU</name>
<accession>A0A1H5WE35</accession>
<evidence type="ECO:0000313" key="3">
    <source>
        <dbReference type="Proteomes" id="UP000236735"/>
    </source>
</evidence>
<dbReference type="Proteomes" id="UP000236735">
    <property type="component" value="Unassembled WGS sequence"/>
</dbReference>
<evidence type="ECO:0008006" key="4">
    <source>
        <dbReference type="Google" id="ProtNLM"/>
    </source>
</evidence>
<dbReference type="AlphaFoldDB" id="A0A1H5WE35"/>
<dbReference type="EMBL" id="FNUV01000006">
    <property type="protein sequence ID" value="SEF97643.1"/>
    <property type="molecule type" value="Genomic_DNA"/>
</dbReference>
<evidence type="ECO:0000256" key="1">
    <source>
        <dbReference type="SAM" id="SignalP"/>
    </source>
</evidence>